<evidence type="ECO:0000313" key="2">
    <source>
        <dbReference type="Proteomes" id="UP000027586"/>
    </source>
</evidence>
<protein>
    <submittedName>
        <fullName evidence="1">Uncharacterized protein</fullName>
    </submittedName>
</protein>
<gene>
    <name evidence="1" type="ORF">LCOR_04120.1</name>
</gene>
<dbReference type="AlphaFoldDB" id="A0A068RSI2"/>
<reference evidence="1" key="1">
    <citation type="submission" date="2013-08" db="EMBL/GenBank/DDBJ databases">
        <title>Gene expansion shapes genome architecture in the human pathogen Lichtheimia corymbifera: an evolutionary genomics analysis in the ancient terrestrial Mucorales (Mucoromycotina).</title>
        <authorList>
            <person name="Schwartze V.U."/>
            <person name="Winter S."/>
            <person name="Shelest E."/>
            <person name="Marcet-Houben M."/>
            <person name="Horn F."/>
            <person name="Wehner S."/>
            <person name="Hoffmann K."/>
            <person name="Riege K."/>
            <person name="Sammeth M."/>
            <person name="Nowrousian M."/>
            <person name="Valiante V."/>
            <person name="Linde J."/>
            <person name="Jacobsen I.D."/>
            <person name="Marz M."/>
            <person name="Brakhage A.A."/>
            <person name="Gabaldon T."/>
            <person name="Bocker S."/>
            <person name="Voigt K."/>
        </authorList>
    </citation>
    <scope>NUCLEOTIDE SEQUENCE [LARGE SCALE GENOMIC DNA]</scope>
    <source>
        <strain evidence="1">FSU 9682</strain>
    </source>
</reference>
<dbReference type="Proteomes" id="UP000027586">
    <property type="component" value="Unassembled WGS sequence"/>
</dbReference>
<accession>A0A068RSI2</accession>
<comment type="caution">
    <text evidence="1">The sequence shown here is derived from an EMBL/GenBank/DDBJ whole genome shotgun (WGS) entry which is preliminary data.</text>
</comment>
<evidence type="ECO:0000313" key="1">
    <source>
        <dbReference type="EMBL" id="CDH52670.1"/>
    </source>
</evidence>
<dbReference type="EMBL" id="CBTN010000014">
    <property type="protein sequence ID" value="CDH52670.1"/>
    <property type="molecule type" value="Genomic_DNA"/>
</dbReference>
<name>A0A068RSI2_9FUNG</name>
<proteinExistence type="predicted"/>
<organism evidence="1 2">
    <name type="scientific">Lichtheimia corymbifera JMRC:FSU:9682</name>
    <dbReference type="NCBI Taxonomy" id="1263082"/>
    <lineage>
        <taxon>Eukaryota</taxon>
        <taxon>Fungi</taxon>
        <taxon>Fungi incertae sedis</taxon>
        <taxon>Mucoromycota</taxon>
        <taxon>Mucoromycotina</taxon>
        <taxon>Mucoromycetes</taxon>
        <taxon>Mucorales</taxon>
        <taxon>Lichtheimiaceae</taxon>
        <taxon>Lichtheimia</taxon>
    </lineage>
</organism>
<keyword evidence="2" id="KW-1185">Reference proteome</keyword>
<dbReference type="VEuPathDB" id="FungiDB:LCOR_04120.1"/>
<dbReference type="OrthoDB" id="2273165at2759"/>
<sequence length="586" mass="65824">MRGIGSQLLPLPFASLDQLDSMTVNHISNTRPPLEKLSLEILLHIQSFLSDWDDRFHFAKINERVWYISSRLRLSTPLRLDICSTNVLKIMCSQVIQLPDQHLPRPLLASIIQYSYAARRFHIPSCRSNQKRFAHYFIGQISKRHDAKKITIAVDYQHAAIWQGATAIHHSTVKIAATGIEEINDDHIDTDLFVTPPEAERVKSTIKELYVKAGKCVLRSVEGFDSNDEHSMVPLGAVSILDKGAKYERVTTSATSDDPRLSPSTTIDITDAHDLVRNLGDRYMEMVILFGQFWFLVTSFDVFIHKSLDIDDCANKTDRQYESHPKACIISKSMHGQATYHELSVFIANVELVAVGGFFGKDDHPEITGFLGSSIKHLPVELRQPTTSMQVLVRMKSAESAVSNRHLRQYAKMAAFHTWSFHSLRFATRDFYPVNPLAFGDHAVTINGLGGIPCRLASRFFHCVAKRRVCGSDIEYALMKAVSDPMLEKSTKNMKPITFRKISKSATLSSSTTGFMKTAIDAMTLLEKDLGKNDSICLQSMPVLSEMVVKLLNAGYADRLTTANKTATKLYASKYRFNATPHVLHS</sequence>